<proteinExistence type="predicted"/>
<comment type="caution">
    <text evidence="2">The sequence shown here is derived from an EMBL/GenBank/DDBJ whole genome shotgun (WGS) entry which is preliminary data.</text>
</comment>
<keyword evidence="3" id="KW-1185">Reference proteome</keyword>
<evidence type="ECO:0000256" key="1">
    <source>
        <dbReference type="SAM" id="SignalP"/>
    </source>
</evidence>
<dbReference type="AlphaFoldDB" id="A0A255DLT5"/>
<organism evidence="2 3">
    <name type="scientific">Mycolicibacterium sphagni</name>
    <dbReference type="NCBI Taxonomy" id="1786"/>
    <lineage>
        <taxon>Bacteria</taxon>
        <taxon>Bacillati</taxon>
        <taxon>Actinomycetota</taxon>
        <taxon>Actinomycetes</taxon>
        <taxon>Mycobacteriales</taxon>
        <taxon>Mycobacteriaceae</taxon>
        <taxon>Mycolicibacterium</taxon>
    </lineage>
</organism>
<evidence type="ECO:0000313" key="3">
    <source>
        <dbReference type="Proteomes" id="UP000216063"/>
    </source>
</evidence>
<feature type="chain" id="PRO_5012061217" description="DUF732 domain-containing protein" evidence="1">
    <location>
        <begin position="28"/>
        <end position="61"/>
    </location>
</feature>
<accession>A0A255DLT5</accession>
<sequence length="61" mass="5962">MTKYAVAGLVGSAMSALVIGLAAPAAAAPSGSGDARNTTFDSLGYTVGSDKLGSIDSVQRD</sequence>
<gene>
    <name evidence="2" type="ORF">CG716_09450</name>
</gene>
<evidence type="ECO:0000313" key="2">
    <source>
        <dbReference type="EMBL" id="OYN80358.1"/>
    </source>
</evidence>
<dbReference type="RefSeq" id="WP_094478774.1">
    <property type="nucleotide sequence ID" value="NZ_JACKSC010000395.1"/>
</dbReference>
<evidence type="ECO:0008006" key="4">
    <source>
        <dbReference type="Google" id="ProtNLM"/>
    </source>
</evidence>
<reference evidence="2 3" key="1">
    <citation type="submission" date="2017-07" db="EMBL/GenBank/DDBJ databases">
        <title>The new phylogeny of genus Mycobacterium.</title>
        <authorList>
            <person name="Tortoli E."/>
            <person name="Trovato A."/>
            <person name="Cirillo D.M."/>
        </authorList>
    </citation>
    <scope>NUCLEOTIDE SEQUENCE [LARGE SCALE GENOMIC DNA]</scope>
    <source>
        <strain evidence="2 3">ATCC 33027</strain>
    </source>
</reference>
<protein>
    <recommendedName>
        <fullName evidence="4">DUF732 domain-containing protein</fullName>
    </recommendedName>
</protein>
<dbReference type="Proteomes" id="UP000216063">
    <property type="component" value="Unassembled WGS sequence"/>
</dbReference>
<dbReference type="EMBL" id="NOZR01000006">
    <property type="protein sequence ID" value="OYN80358.1"/>
    <property type="molecule type" value="Genomic_DNA"/>
</dbReference>
<keyword evidence="1" id="KW-0732">Signal</keyword>
<feature type="signal peptide" evidence="1">
    <location>
        <begin position="1"/>
        <end position="27"/>
    </location>
</feature>
<name>A0A255DLT5_9MYCO</name>